<sequence length="130" mass="14278">MILLDTHIVSWLAFEPENISKKAAEVIAQARLVGDGLGIADMTLWELAMMVSRGRIQPTVPLESFLREIEANFIVFPVSASIAARSMQFTAAYPSDPMDRVIGATALVQGMSLVTADRKIQASKEVPFIW</sequence>
<dbReference type="Proteomes" id="UP000589520">
    <property type="component" value="Unassembled WGS sequence"/>
</dbReference>
<dbReference type="RefSeq" id="WP_179486638.1">
    <property type="nucleotide sequence ID" value="NZ_JACCCW010000001.1"/>
</dbReference>
<dbReference type="PANTHER" id="PTHR36173:SF1">
    <property type="entry name" value="RIBONUCLEASE VAPC22"/>
    <property type="match status" value="1"/>
</dbReference>
<dbReference type="InterPro" id="IPR052919">
    <property type="entry name" value="TA_system_RNase"/>
</dbReference>
<dbReference type="PANTHER" id="PTHR36173">
    <property type="entry name" value="RIBONUCLEASE VAPC16-RELATED"/>
    <property type="match status" value="1"/>
</dbReference>
<gene>
    <name evidence="2" type="ORF">HDF17_000066</name>
</gene>
<dbReference type="SUPFAM" id="SSF88723">
    <property type="entry name" value="PIN domain-like"/>
    <property type="match status" value="1"/>
</dbReference>
<dbReference type="AlphaFoldDB" id="A0A7Y9PDB6"/>
<reference evidence="2 3" key="1">
    <citation type="submission" date="2020-07" db="EMBL/GenBank/DDBJ databases">
        <title>Genomic Encyclopedia of Type Strains, Phase IV (KMG-V): Genome sequencing to study the core and pangenomes of soil and plant-associated prokaryotes.</title>
        <authorList>
            <person name="Whitman W."/>
        </authorList>
    </citation>
    <scope>NUCLEOTIDE SEQUENCE [LARGE SCALE GENOMIC DNA]</scope>
    <source>
        <strain evidence="2 3">X4EP2</strain>
    </source>
</reference>
<feature type="domain" description="PIN" evidence="1">
    <location>
        <begin position="2"/>
        <end position="121"/>
    </location>
</feature>
<accession>A0A7Y9PDB6</accession>
<keyword evidence="3" id="KW-1185">Reference proteome</keyword>
<name>A0A7Y9PDB6_9BACT</name>
<dbReference type="InterPro" id="IPR029060">
    <property type="entry name" value="PIN-like_dom_sf"/>
</dbReference>
<dbReference type="Pfam" id="PF01850">
    <property type="entry name" value="PIN"/>
    <property type="match status" value="1"/>
</dbReference>
<proteinExistence type="predicted"/>
<dbReference type="Gene3D" id="3.40.50.1010">
    <property type="entry name" value="5'-nuclease"/>
    <property type="match status" value="1"/>
</dbReference>
<dbReference type="InterPro" id="IPR041705">
    <property type="entry name" value="PIN_Sll0205"/>
</dbReference>
<dbReference type="EMBL" id="JACCCW010000001">
    <property type="protein sequence ID" value="NYF77779.1"/>
    <property type="molecule type" value="Genomic_DNA"/>
</dbReference>
<evidence type="ECO:0000259" key="1">
    <source>
        <dbReference type="Pfam" id="PF01850"/>
    </source>
</evidence>
<organism evidence="2 3">
    <name type="scientific">Granulicella arctica</name>
    <dbReference type="NCBI Taxonomy" id="940613"/>
    <lineage>
        <taxon>Bacteria</taxon>
        <taxon>Pseudomonadati</taxon>
        <taxon>Acidobacteriota</taxon>
        <taxon>Terriglobia</taxon>
        <taxon>Terriglobales</taxon>
        <taxon>Acidobacteriaceae</taxon>
        <taxon>Granulicella</taxon>
    </lineage>
</organism>
<dbReference type="CDD" id="cd09872">
    <property type="entry name" value="PIN_Sll0205-like"/>
    <property type="match status" value="1"/>
</dbReference>
<evidence type="ECO:0000313" key="3">
    <source>
        <dbReference type="Proteomes" id="UP000589520"/>
    </source>
</evidence>
<protein>
    <submittedName>
        <fullName evidence="2">PIN domain nuclease of toxin-antitoxin system</fullName>
    </submittedName>
</protein>
<evidence type="ECO:0000313" key="2">
    <source>
        <dbReference type="EMBL" id="NYF77779.1"/>
    </source>
</evidence>
<comment type="caution">
    <text evidence="2">The sequence shown here is derived from an EMBL/GenBank/DDBJ whole genome shotgun (WGS) entry which is preliminary data.</text>
</comment>
<dbReference type="InterPro" id="IPR002716">
    <property type="entry name" value="PIN_dom"/>
</dbReference>